<accession>A0AAV4MEU2</accession>
<protein>
    <submittedName>
        <fullName evidence="1">Uncharacterized protein</fullName>
    </submittedName>
</protein>
<organism evidence="1 2">
    <name type="scientific">Caerostris darwini</name>
    <dbReference type="NCBI Taxonomy" id="1538125"/>
    <lineage>
        <taxon>Eukaryota</taxon>
        <taxon>Metazoa</taxon>
        <taxon>Ecdysozoa</taxon>
        <taxon>Arthropoda</taxon>
        <taxon>Chelicerata</taxon>
        <taxon>Arachnida</taxon>
        <taxon>Araneae</taxon>
        <taxon>Araneomorphae</taxon>
        <taxon>Entelegynae</taxon>
        <taxon>Araneoidea</taxon>
        <taxon>Araneidae</taxon>
        <taxon>Caerostris</taxon>
    </lineage>
</organism>
<comment type="caution">
    <text evidence="1">The sequence shown here is derived from an EMBL/GenBank/DDBJ whole genome shotgun (WGS) entry which is preliminary data.</text>
</comment>
<dbReference type="Proteomes" id="UP001054837">
    <property type="component" value="Unassembled WGS sequence"/>
</dbReference>
<keyword evidence="2" id="KW-1185">Reference proteome</keyword>
<evidence type="ECO:0000313" key="2">
    <source>
        <dbReference type="Proteomes" id="UP001054837"/>
    </source>
</evidence>
<evidence type="ECO:0000313" key="1">
    <source>
        <dbReference type="EMBL" id="GIX70972.1"/>
    </source>
</evidence>
<sequence length="100" mass="11814">MRKVVRKYIHIYEKTVTDFSLVLLFDAIWLSKGKNAPDMKNLVGILAKKRAEESEKERHRMHDEQQSLFIFHNEEEEIKIECSNSPATRHVRIRVAGKCF</sequence>
<gene>
    <name evidence="1" type="ORF">CDAR_207261</name>
</gene>
<dbReference type="AlphaFoldDB" id="A0AAV4MEU2"/>
<dbReference type="EMBL" id="BPLQ01000397">
    <property type="protein sequence ID" value="GIX70972.1"/>
    <property type="molecule type" value="Genomic_DNA"/>
</dbReference>
<proteinExistence type="predicted"/>
<reference evidence="1 2" key="1">
    <citation type="submission" date="2021-06" db="EMBL/GenBank/DDBJ databases">
        <title>Caerostris darwini draft genome.</title>
        <authorList>
            <person name="Kono N."/>
            <person name="Arakawa K."/>
        </authorList>
    </citation>
    <scope>NUCLEOTIDE SEQUENCE [LARGE SCALE GENOMIC DNA]</scope>
</reference>
<name>A0AAV4MEU2_9ARAC</name>